<keyword evidence="2" id="KW-1185">Reference proteome</keyword>
<sequence length="66" mass="7578">MFCLQYSFQVSSFIPKLKKSDISMPCSLHGFSSKPSMSTSNIVLRDNRKINRKTHCRSIKNESSIH</sequence>
<dbReference type="Proteomes" id="UP000215914">
    <property type="component" value="Unassembled WGS sequence"/>
</dbReference>
<dbReference type="AlphaFoldDB" id="A0A9K3I1F2"/>
<gene>
    <name evidence="1" type="ORF">HanXRQr2_Chr10g0461071</name>
</gene>
<reference evidence="1" key="1">
    <citation type="journal article" date="2017" name="Nature">
        <title>The sunflower genome provides insights into oil metabolism, flowering and Asterid evolution.</title>
        <authorList>
            <person name="Badouin H."/>
            <person name="Gouzy J."/>
            <person name="Grassa C.J."/>
            <person name="Murat F."/>
            <person name="Staton S.E."/>
            <person name="Cottret L."/>
            <person name="Lelandais-Briere C."/>
            <person name="Owens G.L."/>
            <person name="Carrere S."/>
            <person name="Mayjonade B."/>
            <person name="Legrand L."/>
            <person name="Gill N."/>
            <person name="Kane N.C."/>
            <person name="Bowers J.E."/>
            <person name="Hubner S."/>
            <person name="Bellec A."/>
            <person name="Berard A."/>
            <person name="Berges H."/>
            <person name="Blanchet N."/>
            <person name="Boniface M.C."/>
            <person name="Brunel D."/>
            <person name="Catrice O."/>
            <person name="Chaidir N."/>
            <person name="Claudel C."/>
            <person name="Donnadieu C."/>
            <person name="Faraut T."/>
            <person name="Fievet G."/>
            <person name="Helmstetter N."/>
            <person name="King M."/>
            <person name="Knapp S.J."/>
            <person name="Lai Z."/>
            <person name="Le Paslier M.C."/>
            <person name="Lippi Y."/>
            <person name="Lorenzon L."/>
            <person name="Mandel J.R."/>
            <person name="Marage G."/>
            <person name="Marchand G."/>
            <person name="Marquand E."/>
            <person name="Bret-Mestries E."/>
            <person name="Morien E."/>
            <person name="Nambeesan S."/>
            <person name="Nguyen T."/>
            <person name="Pegot-Espagnet P."/>
            <person name="Pouilly N."/>
            <person name="Raftis F."/>
            <person name="Sallet E."/>
            <person name="Schiex T."/>
            <person name="Thomas J."/>
            <person name="Vandecasteele C."/>
            <person name="Vares D."/>
            <person name="Vear F."/>
            <person name="Vautrin S."/>
            <person name="Crespi M."/>
            <person name="Mangin B."/>
            <person name="Burke J.M."/>
            <person name="Salse J."/>
            <person name="Munos S."/>
            <person name="Vincourt P."/>
            <person name="Rieseberg L.H."/>
            <person name="Langlade N.B."/>
        </authorList>
    </citation>
    <scope>NUCLEOTIDE SEQUENCE</scope>
    <source>
        <tissue evidence="1">Leaves</tissue>
    </source>
</reference>
<dbReference type="EMBL" id="MNCJ02000325">
    <property type="protein sequence ID" value="KAF5788174.1"/>
    <property type="molecule type" value="Genomic_DNA"/>
</dbReference>
<comment type="caution">
    <text evidence="1">The sequence shown here is derived from an EMBL/GenBank/DDBJ whole genome shotgun (WGS) entry which is preliminary data.</text>
</comment>
<reference evidence="1" key="2">
    <citation type="submission" date="2020-06" db="EMBL/GenBank/DDBJ databases">
        <title>Helianthus annuus Genome sequencing and assembly Release 2.</title>
        <authorList>
            <person name="Gouzy J."/>
            <person name="Langlade N."/>
            <person name="Munos S."/>
        </authorList>
    </citation>
    <scope>NUCLEOTIDE SEQUENCE</scope>
    <source>
        <tissue evidence="1">Leaves</tissue>
    </source>
</reference>
<accession>A0A9K3I1F2</accession>
<dbReference type="Gramene" id="mRNA:HanXRQr2_Chr10g0461071">
    <property type="protein sequence ID" value="mRNA:HanXRQr2_Chr10g0461071"/>
    <property type="gene ID" value="HanXRQr2_Chr10g0461071"/>
</dbReference>
<protein>
    <submittedName>
        <fullName evidence="1">Uncharacterized protein</fullName>
    </submittedName>
</protein>
<proteinExistence type="predicted"/>
<evidence type="ECO:0000313" key="1">
    <source>
        <dbReference type="EMBL" id="KAF5788174.1"/>
    </source>
</evidence>
<evidence type="ECO:0000313" key="2">
    <source>
        <dbReference type="Proteomes" id="UP000215914"/>
    </source>
</evidence>
<organism evidence="1 2">
    <name type="scientific">Helianthus annuus</name>
    <name type="common">Common sunflower</name>
    <dbReference type="NCBI Taxonomy" id="4232"/>
    <lineage>
        <taxon>Eukaryota</taxon>
        <taxon>Viridiplantae</taxon>
        <taxon>Streptophyta</taxon>
        <taxon>Embryophyta</taxon>
        <taxon>Tracheophyta</taxon>
        <taxon>Spermatophyta</taxon>
        <taxon>Magnoliopsida</taxon>
        <taxon>eudicotyledons</taxon>
        <taxon>Gunneridae</taxon>
        <taxon>Pentapetalae</taxon>
        <taxon>asterids</taxon>
        <taxon>campanulids</taxon>
        <taxon>Asterales</taxon>
        <taxon>Asteraceae</taxon>
        <taxon>Asteroideae</taxon>
        <taxon>Heliantheae alliance</taxon>
        <taxon>Heliantheae</taxon>
        <taxon>Helianthus</taxon>
    </lineage>
</organism>
<name>A0A9K3I1F2_HELAN</name>